<name>A0A2T4MWG1_AERVE</name>
<accession>A0A2T4MWG1</accession>
<proteinExistence type="predicted"/>
<dbReference type="EMBL" id="PZKL01000045">
    <property type="protein sequence ID" value="PTH78938.1"/>
    <property type="molecule type" value="Genomic_DNA"/>
</dbReference>
<organism evidence="1 2">
    <name type="scientific">Aeromonas veronii</name>
    <dbReference type="NCBI Taxonomy" id="654"/>
    <lineage>
        <taxon>Bacteria</taxon>
        <taxon>Pseudomonadati</taxon>
        <taxon>Pseudomonadota</taxon>
        <taxon>Gammaproteobacteria</taxon>
        <taxon>Aeromonadales</taxon>
        <taxon>Aeromonadaceae</taxon>
        <taxon>Aeromonas</taxon>
    </lineage>
</organism>
<comment type="caution">
    <text evidence="1">The sequence shown here is derived from an EMBL/GenBank/DDBJ whole genome shotgun (WGS) entry which is preliminary data.</text>
</comment>
<sequence>MSEKLKRHLCRIGQPHIAAFAFGEYHGRATNIQLEGLTPTMADDVKAALERDPTLKMSGYFVEQDACQGNDQSWMIVFFSSHDLREIKKACVVIADAVGYRYADIVDIYTVLPKEQCGE</sequence>
<gene>
    <name evidence="1" type="ORF">DAA48_21090</name>
</gene>
<evidence type="ECO:0000313" key="1">
    <source>
        <dbReference type="EMBL" id="PTH78938.1"/>
    </source>
</evidence>
<dbReference type="RefSeq" id="WP_107684563.1">
    <property type="nucleotide sequence ID" value="NZ_PZKL01000045.1"/>
</dbReference>
<evidence type="ECO:0000313" key="2">
    <source>
        <dbReference type="Proteomes" id="UP000241986"/>
    </source>
</evidence>
<reference evidence="1 2" key="1">
    <citation type="submission" date="2018-03" db="EMBL/GenBank/DDBJ databases">
        <title>Aeromonas veronii whole genome sequencing and analysis.</title>
        <authorList>
            <person name="Xie H."/>
            <person name="Liu T."/>
            <person name="Wang K."/>
        </authorList>
    </citation>
    <scope>NUCLEOTIDE SEQUENCE [LARGE SCALE GENOMIC DNA]</scope>
    <source>
        <strain evidence="1 2">XH.VA.1</strain>
    </source>
</reference>
<protein>
    <submittedName>
        <fullName evidence="1">Uncharacterized protein</fullName>
    </submittedName>
</protein>
<dbReference type="AlphaFoldDB" id="A0A2T4MWG1"/>
<dbReference type="Proteomes" id="UP000241986">
    <property type="component" value="Unassembled WGS sequence"/>
</dbReference>